<accession>A0A0D0BF54</accession>
<dbReference type="AlphaFoldDB" id="A0A0D0BF54"/>
<evidence type="ECO:0000313" key="2">
    <source>
        <dbReference type="Proteomes" id="UP000054485"/>
    </source>
</evidence>
<reference evidence="1 2" key="1">
    <citation type="submission" date="2014-04" db="EMBL/GenBank/DDBJ databases">
        <authorList>
            <consortium name="DOE Joint Genome Institute"/>
            <person name="Kuo A."/>
            <person name="Ruytinx J."/>
            <person name="Rineau F."/>
            <person name="Colpaert J."/>
            <person name="Kohler A."/>
            <person name="Nagy L.G."/>
            <person name="Floudas D."/>
            <person name="Copeland A."/>
            <person name="Barry K.W."/>
            <person name="Cichocki N."/>
            <person name="Veneault-Fourrey C."/>
            <person name="LaButti K."/>
            <person name="Lindquist E.A."/>
            <person name="Lipzen A."/>
            <person name="Lundell T."/>
            <person name="Morin E."/>
            <person name="Murat C."/>
            <person name="Sun H."/>
            <person name="Tunlid A."/>
            <person name="Henrissat B."/>
            <person name="Grigoriev I.V."/>
            <person name="Hibbett D.S."/>
            <person name="Martin F."/>
            <person name="Nordberg H.P."/>
            <person name="Cantor M.N."/>
            <person name="Hua S.X."/>
        </authorList>
    </citation>
    <scope>NUCLEOTIDE SEQUENCE [LARGE SCALE GENOMIC DNA]</scope>
    <source>
        <strain evidence="1 2">UH-Slu-Lm8-n1</strain>
    </source>
</reference>
<dbReference type="Proteomes" id="UP000054485">
    <property type="component" value="Unassembled WGS sequence"/>
</dbReference>
<keyword evidence="2" id="KW-1185">Reference proteome</keyword>
<protein>
    <submittedName>
        <fullName evidence="1">Uncharacterized protein</fullName>
    </submittedName>
</protein>
<sequence>MLAKPPEHCRTSRISRQHCNCEVDIRSLNPKYGGVHVYRLSLIPPLVASLVSWVDHRAGYRITISARSGLSLLHGLRSSPGRSDTGRRRNGAIRNVEWQVQLKQNLLHGSVVTKYL</sequence>
<dbReference type="HOGENOM" id="CLU_2098460_0_0_1"/>
<proteinExistence type="predicted"/>
<dbReference type="InParanoid" id="A0A0D0BF54"/>
<reference evidence="2" key="2">
    <citation type="submission" date="2015-01" db="EMBL/GenBank/DDBJ databases">
        <title>Evolutionary Origins and Diversification of the Mycorrhizal Mutualists.</title>
        <authorList>
            <consortium name="DOE Joint Genome Institute"/>
            <consortium name="Mycorrhizal Genomics Consortium"/>
            <person name="Kohler A."/>
            <person name="Kuo A."/>
            <person name="Nagy L.G."/>
            <person name="Floudas D."/>
            <person name="Copeland A."/>
            <person name="Barry K.W."/>
            <person name="Cichocki N."/>
            <person name="Veneault-Fourrey C."/>
            <person name="LaButti K."/>
            <person name="Lindquist E.A."/>
            <person name="Lipzen A."/>
            <person name="Lundell T."/>
            <person name="Morin E."/>
            <person name="Murat C."/>
            <person name="Riley R."/>
            <person name="Ohm R."/>
            <person name="Sun H."/>
            <person name="Tunlid A."/>
            <person name="Henrissat B."/>
            <person name="Grigoriev I.V."/>
            <person name="Hibbett D.S."/>
            <person name="Martin F."/>
        </authorList>
    </citation>
    <scope>NUCLEOTIDE SEQUENCE [LARGE SCALE GENOMIC DNA]</scope>
    <source>
        <strain evidence="2">UH-Slu-Lm8-n1</strain>
    </source>
</reference>
<name>A0A0D0BF54_9AGAM</name>
<dbReference type="EMBL" id="KN835138">
    <property type="protein sequence ID" value="KIK48374.1"/>
    <property type="molecule type" value="Genomic_DNA"/>
</dbReference>
<gene>
    <name evidence="1" type="ORF">CY34DRAFT_798193</name>
</gene>
<evidence type="ECO:0000313" key="1">
    <source>
        <dbReference type="EMBL" id="KIK48374.1"/>
    </source>
</evidence>
<organism evidence="1 2">
    <name type="scientific">Suillus luteus UH-Slu-Lm8-n1</name>
    <dbReference type="NCBI Taxonomy" id="930992"/>
    <lineage>
        <taxon>Eukaryota</taxon>
        <taxon>Fungi</taxon>
        <taxon>Dikarya</taxon>
        <taxon>Basidiomycota</taxon>
        <taxon>Agaricomycotina</taxon>
        <taxon>Agaricomycetes</taxon>
        <taxon>Agaricomycetidae</taxon>
        <taxon>Boletales</taxon>
        <taxon>Suillineae</taxon>
        <taxon>Suillaceae</taxon>
        <taxon>Suillus</taxon>
    </lineage>
</organism>